<protein>
    <submittedName>
        <fullName evidence="2">Holin</fullName>
    </submittedName>
</protein>
<keyword evidence="1" id="KW-0812">Transmembrane</keyword>
<organism evidence="2 3">
    <name type="scientific">Domibacillus antri</name>
    <dbReference type="NCBI Taxonomy" id="1714264"/>
    <lineage>
        <taxon>Bacteria</taxon>
        <taxon>Bacillati</taxon>
        <taxon>Bacillota</taxon>
        <taxon>Bacilli</taxon>
        <taxon>Bacillales</taxon>
        <taxon>Bacillaceae</taxon>
        <taxon>Domibacillus</taxon>
    </lineage>
</organism>
<evidence type="ECO:0000256" key="1">
    <source>
        <dbReference type="SAM" id="Phobius"/>
    </source>
</evidence>
<name>A0A1Q8Q6I7_9BACI</name>
<reference evidence="2 3" key="1">
    <citation type="submission" date="2016-12" db="EMBL/GenBank/DDBJ databases">
        <title>Domibacillus antri genome sequencing.</title>
        <authorList>
            <person name="Verma A."/>
            <person name="Krishnamurthi S."/>
        </authorList>
    </citation>
    <scope>NUCLEOTIDE SEQUENCE [LARGE SCALE GENOMIC DNA]</scope>
    <source>
        <strain evidence="2 3">XD80</strain>
    </source>
</reference>
<sequence length="75" mass="8791">MDFSQLPPEMWVQGIFCALFCWLLKFTMTESKEREAKLMTQIEKQNETNEKIVSSLNRLEKDVMDIKTKGEMTNG</sequence>
<keyword evidence="1" id="KW-1133">Transmembrane helix</keyword>
<feature type="transmembrane region" description="Helical" evidence="1">
    <location>
        <begin position="12"/>
        <end position="28"/>
    </location>
</feature>
<comment type="caution">
    <text evidence="2">The sequence shown here is derived from an EMBL/GenBank/DDBJ whole genome shotgun (WGS) entry which is preliminary data.</text>
</comment>
<dbReference type="RefSeq" id="WP_075398031.1">
    <property type="nucleotide sequence ID" value="NZ_MSDU01000013.1"/>
</dbReference>
<evidence type="ECO:0000313" key="3">
    <source>
        <dbReference type="Proteomes" id="UP000185568"/>
    </source>
</evidence>
<proteinExistence type="predicted"/>
<dbReference type="Proteomes" id="UP000185568">
    <property type="component" value="Unassembled WGS sequence"/>
</dbReference>
<keyword evidence="3" id="KW-1185">Reference proteome</keyword>
<dbReference type="InterPro" id="IPR024405">
    <property type="entry name" value="Phage_BhlA/UviB"/>
</dbReference>
<accession>A0A1Q8Q6I7</accession>
<dbReference type="AlphaFoldDB" id="A0A1Q8Q6I7"/>
<dbReference type="EMBL" id="MSDU01000013">
    <property type="protein sequence ID" value="OLN22901.1"/>
    <property type="molecule type" value="Genomic_DNA"/>
</dbReference>
<gene>
    <name evidence="2" type="ORF">BTO30_07085</name>
</gene>
<dbReference type="Pfam" id="PF10960">
    <property type="entry name" value="Holin_BhlA"/>
    <property type="match status" value="1"/>
</dbReference>
<evidence type="ECO:0000313" key="2">
    <source>
        <dbReference type="EMBL" id="OLN22901.1"/>
    </source>
</evidence>
<keyword evidence="1" id="KW-0472">Membrane</keyword>
<dbReference type="OrthoDB" id="2361545at2"/>
<dbReference type="STRING" id="1714264.BTO30_07085"/>